<feature type="active site" description="Proton acceptor" evidence="12 14">
    <location>
        <position position="322"/>
    </location>
</feature>
<feature type="binding site" evidence="12 17">
    <location>
        <position position="258"/>
    </location>
    <ligand>
        <name>Zn(2+)</name>
        <dbReference type="ChEBI" id="CHEBI:29105"/>
    </ligand>
</feature>
<comment type="function">
    <text evidence="1 12">Catalyzes the sequential NAD-dependent oxidations of L-histidinol to L-histidinaldehyde and then to L-histidine.</text>
</comment>
<feature type="binding site" evidence="12 15">
    <location>
        <position position="209"/>
    </location>
    <ligand>
        <name>NAD(+)</name>
        <dbReference type="ChEBI" id="CHEBI:57540"/>
    </ligand>
</feature>
<reference evidence="20 21" key="1">
    <citation type="submission" date="2016-11" db="EMBL/GenBank/DDBJ databases">
        <authorList>
            <person name="Jaros S."/>
            <person name="Januszkiewicz K."/>
            <person name="Wedrychowicz H."/>
        </authorList>
    </citation>
    <scope>NUCLEOTIDE SEQUENCE [LARGE SCALE GENOMIC DNA]</scope>
    <source>
        <strain evidence="20 21">DSM 18119</strain>
    </source>
</reference>
<comment type="cofactor">
    <cofactor evidence="12 17">
        <name>Zn(2+)</name>
        <dbReference type="ChEBI" id="CHEBI:29105"/>
    </cofactor>
    <text evidence="12 17">Binds 1 zinc ion per subunit.</text>
</comment>
<feature type="binding site" evidence="12 15">
    <location>
        <position position="124"/>
    </location>
    <ligand>
        <name>NAD(+)</name>
        <dbReference type="ChEBI" id="CHEBI:57540"/>
    </ligand>
</feature>
<dbReference type="FunFam" id="3.40.50.1980:FF:000002">
    <property type="entry name" value="Histidinol dehydrogenase, chloroplastic"/>
    <property type="match status" value="1"/>
</dbReference>
<evidence type="ECO:0000256" key="5">
    <source>
        <dbReference type="ARBA" id="ARBA00022605"/>
    </source>
</evidence>
<sequence length="426" mass="46363">MRVINKPSKNQWKQLLERPYVDNSTVLNSVKEILKSVEKGRDGTLKELTKKFERALLTELKVSEEELANAEKMVPGELKTAIQQAKENISRFHQAQVRQEERIETMPGVECWRKSIGIEKVGLYIPGGTAPLFSTVLMLAIPAVIAGCKEIILCTPCNEEGDVHPAILYTAKLVGVNKIFKIGGAQAIAAMAYGTESVPAVYKIFGPGNQYVTAAKQLVQMQGIAIDMPAGPSEVCVWADETANPSFVAADLLSQAEHGPDSQVLLVSTQAEVIDKVIEEVNRQVQMLPRKDTALKALENSKAIILENSDTAMDMINTYAPEHLILCCCDADQVAERITNAGSVFIGHYSPESVGDYASGTNHTLPTNGFANAYSGVSVDSFVKKITYQKLSKEGLASISNTVVQMAEAEGLEAHAQAVRVRMQQN</sequence>
<evidence type="ECO:0000256" key="17">
    <source>
        <dbReference type="PIRSR" id="PIRSR000099-4"/>
    </source>
</evidence>
<dbReference type="InterPro" id="IPR016161">
    <property type="entry name" value="Ald_DH/histidinol_DH"/>
</dbReference>
<evidence type="ECO:0000256" key="10">
    <source>
        <dbReference type="ARBA" id="ARBA00023102"/>
    </source>
</evidence>
<dbReference type="GO" id="GO:0051287">
    <property type="term" value="F:NAD binding"/>
    <property type="evidence" value="ECO:0007669"/>
    <property type="project" value="InterPro"/>
</dbReference>
<feature type="transmembrane region" description="Helical" evidence="19">
    <location>
        <begin position="123"/>
        <end position="145"/>
    </location>
</feature>
<evidence type="ECO:0000256" key="2">
    <source>
        <dbReference type="ARBA" id="ARBA00004940"/>
    </source>
</evidence>
<keyword evidence="5 12" id="KW-0028">Amino-acid biosynthesis</keyword>
<dbReference type="FunFam" id="3.40.50.1980:FF:000001">
    <property type="entry name" value="Histidinol dehydrogenase"/>
    <property type="match status" value="1"/>
</dbReference>
<feature type="binding site" evidence="12 16">
    <location>
        <position position="415"/>
    </location>
    <ligand>
        <name>substrate</name>
    </ligand>
</feature>
<evidence type="ECO:0000256" key="16">
    <source>
        <dbReference type="PIRSR" id="PIRSR000099-3"/>
    </source>
</evidence>
<dbReference type="STRING" id="1121884.SAMN02745131_02549"/>
<keyword evidence="19" id="KW-0812">Transmembrane</keyword>
<keyword evidence="10 12" id="KW-0368">Histidine biosynthesis</keyword>
<feature type="binding site" evidence="12 17">
    <location>
        <position position="255"/>
    </location>
    <ligand>
        <name>Zn(2+)</name>
        <dbReference type="ChEBI" id="CHEBI:29105"/>
    </ligand>
</feature>
<evidence type="ECO:0000256" key="9">
    <source>
        <dbReference type="ARBA" id="ARBA00023027"/>
    </source>
</evidence>
<evidence type="ECO:0000313" key="20">
    <source>
        <dbReference type="EMBL" id="SHF40941.1"/>
    </source>
</evidence>
<keyword evidence="7 12" id="KW-0862">Zinc</keyword>
<comment type="pathway">
    <text evidence="2 12">Amino-acid biosynthesis; L-histidine biosynthesis; L-histidine from 5-phospho-alpha-D-ribose 1-diphosphate: step 9/9.</text>
</comment>
<dbReference type="PANTHER" id="PTHR21256:SF2">
    <property type="entry name" value="HISTIDINE BIOSYNTHESIS TRIFUNCTIONAL PROTEIN"/>
    <property type="match status" value="1"/>
</dbReference>
<evidence type="ECO:0000256" key="8">
    <source>
        <dbReference type="ARBA" id="ARBA00023002"/>
    </source>
</evidence>
<dbReference type="RefSeq" id="WP_072835719.1">
    <property type="nucleotide sequence ID" value="NZ_FQUU01000010.1"/>
</dbReference>
<evidence type="ECO:0000256" key="14">
    <source>
        <dbReference type="PIRSR" id="PIRSR000099-1"/>
    </source>
</evidence>
<dbReference type="OrthoDB" id="9805269at2"/>
<dbReference type="PANTHER" id="PTHR21256">
    <property type="entry name" value="HISTIDINOL DEHYDROGENASE HDH"/>
    <property type="match status" value="1"/>
</dbReference>
<evidence type="ECO:0000256" key="19">
    <source>
        <dbReference type="SAM" id="Phobius"/>
    </source>
</evidence>
<keyword evidence="19" id="KW-1133">Transmembrane helix</keyword>
<keyword evidence="21" id="KW-1185">Reference proteome</keyword>
<protein>
    <recommendedName>
        <fullName evidence="4 12">Histidinol dehydrogenase</fullName>
        <shortName evidence="12">HDH</shortName>
        <ecNumber evidence="4 12">1.1.1.23</ecNumber>
    </recommendedName>
</protein>
<feature type="binding site" evidence="12 17">
    <location>
        <position position="356"/>
    </location>
    <ligand>
        <name>Zn(2+)</name>
        <dbReference type="ChEBI" id="CHEBI:29105"/>
    </ligand>
</feature>
<dbReference type="Pfam" id="PF00815">
    <property type="entry name" value="Histidinol_dh"/>
    <property type="match status" value="1"/>
</dbReference>
<name>A0A1M5BEL2_9BACT</name>
<evidence type="ECO:0000256" key="4">
    <source>
        <dbReference type="ARBA" id="ARBA00012965"/>
    </source>
</evidence>
<feature type="binding site" evidence="12 15">
    <location>
        <position position="186"/>
    </location>
    <ligand>
        <name>NAD(+)</name>
        <dbReference type="ChEBI" id="CHEBI:57540"/>
    </ligand>
</feature>
<feature type="binding site" evidence="12 16">
    <location>
        <position position="255"/>
    </location>
    <ligand>
        <name>substrate</name>
    </ligand>
</feature>
<evidence type="ECO:0000256" key="15">
    <source>
        <dbReference type="PIRSR" id="PIRSR000099-2"/>
    </source>
</evidence>
<evidence type="ECO:0000256" key="6">
    <source>
        <dbReference type="ARBA" id="ARBA00022723"/>
    </source>
</evidence>
<evidence type="ECO:0000313" key="21">
    <source>
        <dbReference type="Proteomes" id="UP000184048"/>
    </source>
</evidence>
<keyword evidence="6 12" id="KW-0479">Metal-binding</keyword>
<dbReference type="PIRSF" id="PIRSF000099">
    <property type="entry name" value="Histidinol_dh"/>
    <property type="match status" value="1"/>
</dbReference>
<evidence type="ECO:0000256" key="13">
    <source>
        <dbReference type="PIRNR" id="PIRNR000099"/>
    </source>
</evidence>
<accession>A0A1M5BEL2</accession>
<dbReference type="GO" id="GO:0005829">
    <property type="term" value="C:cytosol"/>
    <property type="evidence" value="ECO:0007669"/>
    <property type="project" value="TreeGrafter"/>
</dbReference>
<dbReference type="FunFam" id="1.20.5.1300:FF:000002">
    <property type="entry name" value="Histidinol dehydrogenase, chloroplastic"/>
    <property type="match status" value="1"/>
</dbReference>
<evidence type="ECO:0000256" key="12">
    <source>
        <dbReference type="HAMAP-Rule" id="MF_01024"/>
    </source>
</evidence>
<keyword evidence="8 12" id="KW-0560">Oxidoreductase</keyword>
<evidence type="ECO:0000256" key="11">
    <source>
        <dbReference type="ARBA" id="ARBA00049489"/>
    </source>
</evidence>
<proteinExistence type="inferred from homology"/>
<organism evidence="20 21">
    <name type="scientific">Flavisolibacter ginsengisoli DSM 18119</name>
    <dbReference type="NCBI Taxonomy" id="1121884"/>
    <lineage>
        <taxon>Bacteria</taxon>
        <taxon>Pseudomonadati</taxon>
        <taxon>Bacteroidota</taxon>
        <taxon>Chitinophagia</taxon>
        <taxon>Chitinophagales</taxon>
        <taxon>Chitinophagaceae</taxon>
        <taxon>Flavisolibacter</taxon>
    </lineage>
</organism>
<dbReference type="EC" id="1.1.1.23" evidence="4 12"/>
<dbReference type="GO" id="GO:0004399">
    <property type="term" value="F:histidinol dehydrogenase activity"/>
    <property type="evidence" value="ECO:0007669"/>
    <property type="project" value="UniProtKB-UniRule"/>
</dbReference>
<feature type="binding site" evidence="12 16">
    <location>
        <position position="323"/>
    </location>
    <ligand>
        <name>substrate</name>
    </ligand>
</feature>
<dbReference type="CDD" id="cd06572">
    <property type="entry name" value="Histidinol_dh"/>
    <property type="match status" value="1"/>
</dbReference>
<dbReference type="GO" id="GO:0000105">
    <property type="term" value="P:L-histidine biosynthetic process"/>
    <property type="evidence" value="ECO:0007669"/>
    <property type="project" value="UniProtKB-UniRule"/>
</dbReference>
<evidence type="ECO:0000256" key="1">
    <source>
        <dbReference type="ARBA" id="ARBA00003850"/>
    </source>
</evidence>
<dbReference type="NCBIfam" id="TIGR00069">
    <property type="entry name" value="hisD"/>
    <property type="match status" value="1"/>
</dbReference>
<dbReference type="GO" id="GO:0008270">
    <property type="term" value="F:zinc ion binding"/>
    <property type="evidence" value="ECO:0007669"/>
    <property type="project" value="UniProtKB-UniRule"/>
</dbReference>
<dbReference type="PRINTS" id="PR00083">
    <property type="entry name" value="HOLDHDRGNASE"/>
</dbReference>
<keyword evidence="19" id="KW-0472">Membrane</keyword>
<evidence type="ECO:0000256" key="3">
    <source>
        <dbReference type="ARBA" id="ARBA00010178"/>
    </source>
</evidence>
<dbReference type="SUPFAM" id="SSF53720">
    <property type="entry name" value="ALDH-like"/>
    <property type="match status" value="1"/>
</dbReference>
<feature type="active site" description="Proton acceptor" evidence="12 14">
    <location>
        <position position="323"/>
    </location>
</feature>
<feature type="binding site" evidence="12 16">
    <location>
        <position position="233"/>
    </location>
    <ligand>
        <name>substrate</name>
    </ligand>
</feature>
<comment type="similarity">
    <text evidence="3 12 13 18">Belongs to the histidinol dehydrogenase family.</text>
</comment>
<dbReference type="Gene3D" id="1.20.5.1300">
    <property type="match status" value="1"/>
</dbReference>
<evidence type="ECO:0000256" key="7">
    <source>
        <dbReference type="ARBA" id="ARBA00022833"/>
    </source>
</evidence>
<dbReference type="Proteomes" id="UP000184048">
    <property type="component" value="Unassembled WGS sequence"/>
</dbReference>
<feature type="binding site" evidence="12 17">
    <location>
        <position position="415"/>
    </location>
    <ligand>
        <name>Zn(2+)</name>
        <dbReference type="ChEBI" id="CHEBI:29105"/>
    </ligand>
</feature>
<dbReference type="InterPro" id="IPR012131">
    <property type="entry name" value="Hstdl_DH"/>
</dbReference>
<dbReference type="AlphaFoldDB" id="A0A1M5BEL2"/>
<evidence type="ECO:0000256" key="18">
    <source>
        <dbReference type="RuleBase" id="RU004175"/>
    </source>
</evidence>
<dbReference type="EMBL" id="FQUU01000010">
    <property type="protein sequence ID" value="SHF40941.1"/>
    <property type="molecule type" value="Genomic_DNA"/>
</dbReference>
<gene>
    <name evidence="12" type="primary">hisD</name>
    <name evidence="20" type="ORF">SAMN02745131_02549</name>
</gene>
<dbReference type="UniPathway" id="UPA00031">
    <property type="reaction ID" value="UER00014"/>
</dbReference>
<dbReference type="HAMAP" id="MF_01024">
    <property type="entry name" value="HisD"/>
    <property type="match status" value="1"/>
</dbReference>
<keyword evidence="9 12" id="KW-0520">NAD</keyword>
<feature type="binding site" evidence="12 16">
    <location>
        <position position="356"/>
    </location>
    <ligand>
        <name>substrate</name>
    </ligand>
</feature>
<dbReference type="InterPro" id="IPR022695">
    <property type="entry name" value="Histidinol_DH_monofunct"/>
</dbReference>
<dbReference type="Gene3D" id="3.40.50.1980">
    <property type="entry name" value="Nitrogenase molybdenum iron protein domain"/>
    <property type="match status" value="2"/>
</dbReference>
<feature type="binding site" evidence="12 16">
    <location>
        <position position="410"/>
    </location>
    <ligand>
        <name>substrate</name>
    </ligand>
</feature>
<comment type="catalytic activity">
    <reaction evidence="11 12">
        <text>L-histidinol + 2 NAD(+) + H2O = L-histidine + 2 NADH + 3 H(+)</text>
        <dbReference type="Rhea" id="RHEA:20641"/>
        <dbReference type="ChEBI" id="CHEBI:15377"/>
        <dbReference type="ChEBI" id="CHEBI:15378"/>
        <dbReference type="ChEBI" id="CHEBI:57540"/>
        <dbReference type="ChEBI" id="CHEBI:57595"/>
        <dbReference type="ChEBI" id="CHEBI:57699"/>
        <dbReference type="ChEBI" id="CHEBI:57945"/>
        <dbReference type="EC" id="1.1.1.23"/>
    </reaction>
</comment>
<feature type="binding site" evidence="12 16">
    <location>
        <position position="258"/>
    </location>
    <ligand>
        <name>substrate</name>
    </ligand>
</feature>